<dbReference type="Proteomes" id="UP000239757">
    <property type="component" value="Unassembled WGS sequence"/>
</dbReference>
<feature type="compositionally biased region" description="Polar residues" evidence="1">
    <location>
        <begin position="26"/>
        <end position="37"/>
    </location>
</feature>
<evidence type="ECO:0000256" key="1">
    <source>
        <dbReference type="SAM" id="MobiDB-lite"/>
    </source>
</evidence>
<organism evidence="2 3">
    <name type="scientific">Gossypium barbadense</name>
    <name type="common">Sea Island cotton</name>
    <name type="synonym">Hibiscus barbadensis</name>
    <dbReference type="NCBI Taxonomy" id="3634"/>
    <lineage>
        <taxon>Eukaryota</taxon>
        <taxon>Viridiplantae</taxon>
        <taxon>Streptophyta</taxon>
        <taxon>Embryophyta</taxon>
        <taxon>Tracheophyta</taxon>
        <taxon>Spermatophyta</taxon>
        <taxon>Magnoliopsida</taxon>
        <taxon>eudicotyledons</taxon>
        <taxon>Gunneridae</taxon>
        <taxon>Pentapetalae</taxon>
        <taxon>rosids</taxon>
        <taxon>malvids</taxon>
        <taxon>Malvales</taxon>
        <taxon>Malvaceae</taxon>
        <taxon>Malvoideae</taxon>
        <taxon>Gossypium</taxon>
    </lineage>
</organism>
<dbReference type="EMBL" id="KZ663456">
    <property type="protein sequence ID" value="PPS12648.1"/>
    <property type="molecule type" value="Genomic_DNA"/>
</dbReference>
<reference evidence="2 3" key="1">
    <citation type="submission" date="2015-01" db="EMBL/GenBank/DDBJ databases">
        <title>Genome of allotetraploid Gossypium barbadense reveals genomic plasticity and fiber elongation in cotton evolution.</title>
        <authorList>
            <person name="Chen X."/>
            <person name="Liu X."/>
            <person name="Zhao B."/>
            <person name="Zheng H."/>
            <person name="Hu Y."/>
            <person name="Lu G."/>
            <person name="Yang C."/>
            <person name="Chen J."/>
            <person name="Shan C."/>
            <person name="Zhang L."/>
            <person name="Zhou Y."/>
            <person name="Wang L."/>
            <person name="Guo W."/>
            <person name="Bai Y."/>
            <person name="Ruan J."/>
            <person name="Shangguan X."/>
            <person name="Mao Y."/>
            <person name="Jiang J."/>
            <person name="Zhu Y."/>
            <person name="Lei J."/>
            <person name="Kang H."/>
            <person name="Chen S."/>
            <person name="He X."/>
            <person name="Wang R."/>
            <person name="Wang Y."/>
            <person name="Chen J."/>
            <person name="Wang L."/>
            <person name="Yu S."/>
            <person name="Wang B."/>
            <person name="Wei J."/>
            <person name="Song S."/>
            <person name="Lu X."/>
            <person name="Gao Z."/>
            <person name="Gu W."/>
            <person name="Deng X."/>
            <person name="Ma D."/>
            <person name="Wang S."/>
            <person name="Liang W."/>
            <person name="Fang L."/>
            <person name="Cai C."/>
            <person name="Zhu X."/>
            <person name="Zhou B."/>
            <person name="Zhang Y."/>
            <person name="Chen Z."/>
            <person name="Xu S."/>
            <person name="Zhu R."/>
            <person name="Wang S."/>
            <person name="Zhang T."/>
            <person name="Zhao G."/>
        </authorList>
    </citation>
    <scope>NUCLEOTIDE SEQUENCE [LARGE SCALE GENOMIC DNA]</scope>
    <source>
        <strain evidence="3">cv. Xinhai21</strain>
        <tissue evidence="2">Leaf</tissue>
    </source>
</reference>
<protein>
    <submittedName>
        <fullName evidence="2">Uncharacterized protein</fullName>
    </submittedName>
</protein>
<dbReference type="AlphaFoldDB" id="A0A2P5YAL5"/>
<evidence type="ECO:0000313" key="2">
    <source>
        <dbReference type="EMBL" id="PPS12648.1"/>
    </source>
</evidence>
<accession>A0A2P5YAL5</accession>
<gene>
    <name evidence="2" type="ORF">GOBAR_AA07994</name>
</gene>
<feature type="region of interest" description="Disordered" evidence="1">
    <location>
        <begin position="1"/>
        <end position="37"/>
    </location>
</feature>
<sequence>MATSKDDEAGKFKGMPHRHVSKEVVKSSSTNLGHRASYSQKALSSIEMVNNGCVGIRLRNPSALMNSSLVHALYQLNESALRPPNQFIGLISMVVVGDVDRGHGEDLVEIVKMDGVHRRQGPTKRSHSKSSTVSMRGWREATDSGIVEGVRTVEPACLRTVACSTRQREELVPYEVSGAHERLVLVCVDAIHGCDRRGEGKEKCQWWERGRWSRKRREMRGLWVFKGGPKRMVNGVVARAFFGRNWG</sequence>
<feature type="compositionally biased region" description="Basic and acidic residues" evidence="1">
    <location>
        <begin position="1"/>
        <end position="11"/>
    </location>
</feature>
<proteinExistence type="predicted"/>
<evidence type="ECO:0000313" key="3">
    <source>
        <dbReference type="Proteomes" id="UP000239757"/>
    </source>
</evidence>
<name>A0A2P5YAL5_GOSBA</name>